<dbReference type="Pfam" id="PF13884">
    <property type="entry name" value="Peptidase_S74"/>
    <property type="match status" value="1"/>
</dbReference>
<reference evidence="5" key="1">
    <citation type="submission" date="2020-05" db="EMBL/GenBank/DDBJ databases">
        <authorList>
            <person name="Chiriac C."/>
            <person name="Salcher M."/>
            <person name="Ghai R."/>
            <person name="Kavagutti S V."/>
        </authorList>
    </citation>
    <scope>NUCLEOTIDE SEQUENCE</scope>
</reference>
<sequence length="455" mass="49883">MKKEWSRRELYAHGEPFGDCATQRKLGGGYICGGGGKGSAPAAPDYTAAAQAQGESSKEVTNTQTWANRPNQNTPFGSINWQAGATLDPATGQPVTNWTQNYNLTPQSQRALDSQMAVQQGRSDLAQSFMGRVEDEYSKPFNWGGLPGRGGNVQSSEFQKLGGTAPQLQTQLQNQANPAERQRIENALFDRMAPIHERQQSGLDAKLANQGITAGSEAYNREMQRIGDQQSRERFNALEVGGSEMARMQQMQLANAQFGNTAMQNQQGLDMNRAGFNNQVGQNQFAQGMQQSQYQNQLRSAALAEEMQRRGMSLNEMNALLTGQQVGMQSMPQFNASAAAQPVQYNQAAQNQYQASMDAFNAQNQSANSFTSGLFGLGGSLGSAAMFSFSDSRLKKIIKRVGEVKGVPLYLFKYLGSETEHIGPIAQQVQKVFPEMVKRHKNGYLMVNYSAFMEA</sequence>
<feature type="domain" description="Peptidase S74" evidence="4">
    <location>
        <begin position="390"/>
        <end position="438"/>
    </location>
</feature>
<comment type="subcellular location">
    <subcellularLocation>
        <location evidence="1">Virion</location>
    </subcellularLocation>
</comment>
<protein>
    <submittedName>
        <fullName evidence="5">Intramolecular chaperone auto-processing domain containing protein</fullName>
    </submittedName>
</protein>
<name>A0A6J7WYL0_9CAUD</name>
<feature type="compositionally biased region" description="Polar residues" evidence="3">
    <location>
        <begin position="59"/>
        <end position="77"/>
    </location>
</feature>
<evidence type="ECO:0000256" key="1">
    <source>
        <dbReference type="ARBA" id="ARBA00004328"/>
    </source>
</evidence>
<evidence type="ECO:0000256" key="2">
    <source>
        <dbReference type="ARBA" id="ARBA00022732"/>
    </source>
</evidence>
<gene>
    <name evidence="5" type="ORF">UFOVP381_4</name>
</gene>
<evidence type="ECO:0000259" key="4">
    <source>
        <dbReference type="Pfam" id="PF13884"/>
    </source>
</evidence>
<keyword evidence="2" id="KW-0946">Virion</keyword>
<dbReference type="EMBL" id="LR798318">
    <property type="protein sequence ID" value="CAB5223179.1"/>
    <property type="molecule type" value="Genomic_DNA"/>
</dbReference>
<dbReference type="InterPro" id="IPR030392">
    <property type="entry name" value="S74_ICA"/>
</dbReference>
<evidence type="ECO:0000256" key="3">
    <source>
        <dbReference type="SAM" id="MobiDB-lite"/>
    </source>
</evidence>
<keyword evidence="2" id="KW-1227">Viral tail protein</keyword>
<accession>A0A6J7WYL0</accession>
<feature type="region of interest" description="Disordered" evidence="3">
    <location>
        <begin position="50"/>
        <end position="77"/>
    </location>
</feature>
<dbReference type="GO" id="GO:0098015">
    <property type="term" value="C:virus tail"/>
    <property type="evidence" value="ECO:0007669"/>
    <property type="project" value="UniProtKB-KW"/>
</dbReference>
<evidence type="ECO:0000313" key="5">
    <source>
        <dbReference type="EMBL" id="CAB5223179.1"/>
    </source>
</evidence>
<proteinExistence type="predicted"/>
<organism evidence="5">
    <name type="scientific">uncultured Caudovirales phage</name>
    <dbReference type="NCBI Taxonomy" id="2100421"/>
    <lineage>
        <taxon>Viruses</taxon>
        <taxon>Duplodnaviria</taxon>
        <taxon>Heunggongvirae</taxon>
        <taxon>Uroviricota</taxon>
        <taxon>Caudoviricetes</taxon>
        <taxon>Peduoviridae</taxon>
        <taxon>Maltschvirus</taxon>
        <taxon>Maltschvirus maltsch</taxon>
    </lineage>
</organism>